<dbReference type="EMBL" id="CAUOFW020005658">
    <property type="protein sequence ID" value="CAK9171131.1"/>
    <property type="molecule type" value="Genomic_DNA"/>
</dbReference>
<name>A0ABC8TQB5_9AQUA</name>
<dbReference type="Pfam" id="PF05904">
    <property type="entry name" value="DUF863"/>
    <property type="match status" value="1"/>
</dbReference>
<feature type="region of interest" description="Disordered" evidence="1">
    <location>
        <begin position="599"/>
        <end position="621"/>
    </location>
</feature>
<reference evidence="2 3" key="1">
    <citation type="submission" date="2024-02" db="EMBL/GenBank/DDBJ databases">
        <authorList>
            <person name="Vignale AGUSTIN F."/>
            <person name="Sosa J E."/>
            <person name="Modenutti C."/>
        </authorList>
    </citation>
    <scope>NUCLEOTIDE SEQUENCE [LARGE SCALE GENOMIC DNA]</scope>
</reference>
<dbReference type="Proteomes" id="UP001642360">
    <property type="component" value="Unassembled WGS sequence"/>
</dbReference>
<feature type="region of interest" description="Disordered" evidence="1">
    <location>
        <begin position="435"/>
        <end position="456"/>
    </location>
</feature>
<organism evidence="2 3">
    <name type="scientific">Ilex paraguariensis</name>
    <name type="common">yerba mate</name>
    <dbReference type="NCBI Taxonomy" id="185542"/>
    <lineage>
        <taxon>Eukaryota</taxon>
        <taxon>Viridiplantae</taxon>
        <taxon>Streptophyta</taxon>
        <taxon>Embryophyta</taxon>
        <taxon>Tracheophyta</taxon>
        <taxon>Spermatophyta</taxon>
        <taxon>Magnoliopsida</taxon>
        <taxon>eudicotyledons</taxon>
        <taxon>Gunneridae</taxon>
        <taxon>Pentapetalae</taxon>
        <taxon>asterids</taxon>
        <taxon>campanulids</taxon>
        <taxon>Aquifoliales</taxon>
        <taxon>Aquifoliaceae</taxon>
        <taxon>Ilex</taxon>
    </lineage>
</organism>
<comment type="caution">
    <text evidence="2">The sequence shown here is derived from an EMBL/GenBank/DDBJ whole genome shotgun (WGS) entry which is preliminary data.</text>
</comment>
<accession>A0ABC8TQB5</accession>
<dbReference type="InterPro" id="IPR008581">
    <property type="entry name" value="DUF863_pln"/>
</dbReference>
<evidence type="ECO:0000256" key="1">
    <source>
        <dbReference type="SAM" id="MobiDB-lite"/>
    </source>
</evidence>
<sequence>MGMPTTEMGLKIQYERSSQGLITRREAKISIRDHKSLNFSEDDMLMRGDFDMNSMQRDTRSLKEVYKQTILNHEVVFRKQVYELHRLYGVQKSLMRDCCWDEFNAYNFRTAPMPILGPFTNQISYAPPATEETFSEIPMIGSTQSRNNDCEEEPRVIFPRLQQRPMDLQLSASYSVRGNNWGSLRNSAELKHYLAGDNASSPEEVKLSLSIGGDSKKKNDGRTTWTDKINYLSSQHIIDLEESTETSSDEDAIPVSTLDCAGPPTYSGDRHESQVSVKSSPSFTNCMNDPSHGITIPHSFVDTSKGCQEQTFTNQGFNESVGHIPCNDMSAKGEVFVSYETARWDLNSIQPIELYSNDPVMACPSTGSSSCDADELTGKFHDVKGSSGDNSSKTSTLLQQNVALMECNSKNSNLNIWATNTTHEALIGNKASPIELENMSGPTSDLSEDPGNRSAFSKNENLDLPLNFQHGNAIAVAMPGVNCGNENRNESLFLHQCRSQNTGEDSLSSQSPGSCKLNIIHDENSSSMKATQSGIDLGENSFPLNMSSSESSQVVETPCNEGEHQCWDKKGESAEVDVLIQKAALSLICMSLDSSTTNEDCITKTGSNEVENEERDQPQNSLDSYESLVLKLGESSVDDCCVSSKALEFNEMDKNDCGIKLRRGRRLKDFQRDILPVLSSLSRHEICEDINIFEGVMRSREYKKLRSRIANGANWFTPVKSKRSRLNYVGRKYYS</sequence>
<feature type="compositionally biased region" description="Acidic residues" evidence="1">
    <location>
        <begin position="243"/>
        <end position="252"/>
    </location>
</feature>
<evidence type="ECO:0000313" key="3">
    <source>
        <dbReference type="Proteomes" id="UP001642360"/>
    </source>
</evidence>
<dbReference type="PANTHER" id="PTHR33167">
    <property type="entry name" value="TRANSCRIPTION FACTOR, PUTATIVE (DUF863)-RELATED"/>
    <property type="match status" value="1"/>
</dbReference>
<dbReference type="PANTHER" id="PTHR33167:SF29">
    <property type="entry name" value="T28K15.14 PROTEIN"/>
    <property type="match status" value="1"/>
</dbReference>
<dbReference type="AlphaFoldDB" id="A0ABC8TQB5"/>
<evidence type="ECO:0000313" key="2">
    <source>
        <dbReference type="EMBL" id="CAK9171131.1"/>
    </source>
</evidence>
<keyword evidence="3" id="KW-1185">Reference proteome</keyword>
<protein>
    <submittedName>
        <fullName evidence="2">Uncharacterized protein</fullName>
    </submittedName>
</protein>
<proteinExistence type="predicted"/>
<feature type="compositionally biased region" description="Polar residues" evidence="1">
    <location>
        <begin position="599"/>
        <end position="609"/>
    </location>
</feature>
<gene>
    <name evidence="2" type="ORF">ILEXP_LOCUS40668</name>
</gene>
<feature type="region of interest" description="Disordered" evidence="1">
    <location>
        <begin position="243"/>
        <end position="274"/>
    </location>
</feature>